<gene>
    <name evidence="1" type="ORF">M9458_046230</name>
</gene>
<feature type="non-terminal residue" evidence="1">
    <location>
        <position position="1"/>
    </location>
</feature>
<evidence type="ECO:0000313" key="2">
    <source>
        <dbReference type="Proteomes" id="UP001529510"/>
    </source>
</evidence>
<organism evidence="1 2">
    <name type="scientific">Cirrhinus mrigala</name>
    <name type="common">Mrigala</name>
    <dbReference type="NCBI Taxonomy" id="683832"/>
    <lineage>
        <taxon>Eukaryota</taxon>
        <taxon>Metazoa</taxon>
        <taxon>Chordata</taxon>
        <taxon>Craniata</taxon>
        <taxon>Vertebrata</taxon>
        <taxon>Euteleostomi</taxon>
        <taxon>Actinopterygii</taxon>
        <taxon>Neopterygii</taxon>
        <taxon>Teleostei</taxon>
        <taxon>Ostariophysi</taxon>
        <taxon>Cypriniformes</taxon>
        <taxon>Cyprinidae</taxon>
        <taxon>Labeoninae</taxon>
        <taxon>Labeonini</taxon>
        <taxon>Cirrhinus</taxon>
    </lineage>
</organism>
<keyword evidence="2" id="KW-1185">Reference proteome</keyword>
<dbReference type="EMBL" id="JAMKFB020000023">
    <property type="protein sequence ID" value="KAL0158154.1"/>
    <property type="molecule type" value="Genomic_DNA"/>
</dbReference>
<reference evidence="1 2" key="1">
    <citation type="submission" date="2024-05" db="EMBL/GenBank/DDBJ databases">
        <title>Genome sequencing and assembly of Indian major carp, Cirrhinus mrigala (Hamilton, 1822).</title>
        <authorList>
            <person name="Mohindra V."/>
            <person name="Chowdhury L.M."/>
            <person name="Lal K."/>
            <person name="Jena J.K."/>
        </authorList>
    </citation>
    <scope>NUCLEOTIDE SEQUENCE [LARGE SCALE GENOMIC DNA]</scope>
    <source>
        <strain evidence="1">CM1030</strain>
        <tissue evidence="1">Blood</tissue>
    </source>
</reference>
<proteinExistence type="predicted"/>
<name>A0ABD0N9B7_CIRMR</name>
<accession>A0ABD0N9B7</accession>
<protein>
    <submittedName>
        <fullName evidence="1">Uncharacterized protein</fullName>
    </submittedName>
</protein>
<comment type="caution">
    <text evidence="1">The sequence shown here is derived from an EMBL/GenBank/DDBJ whole genome shotgun (WGS) entry which is preliminary data.</text>
</comment>
<evidence type="ECO:0000313" key="1">
    <source>
        <dbReference type="EMBL" id="KAL0158154.1"/>
    </source>
</evidence>
<dbReference type="Proteomes" id="UP001529510">
    <property type="component" value="Unassembled WGS sequence"/>
</dbReference>
<sequence length="51" mass="5923">LEEEPIVYFCLCDLIGLYQIFMLPRDTWSALPMPAFAFATPDEIRMVDQVL</sequence>
<dbReference type="AlphaFoldDB" id="A0ABD0N9B7"/>